<dbReference type="EMBL" id="JAGTJJ010000012">
    <property type="protein sequence ID" value="MDC3983267.1"/>
    <property type="molecule type" value="Genomic_DNA"/>
</dbReference>
<evidence type="ECO:0008006" key="6">
    <source>
        <dbReference type="Google" id="ProtNLM"/>
    </source>
</evidence>
<evidence type="ECO:0000256" key="2">
    <source>
        <dbReference type="SAM" id="SignalP"/>
    </source>
</evidence>
<gene>
    <name evidence="3" type="ORF">KEG57_22335</name>
    <name evidence="4" type="ORF">KEG57_32040</name>
</gene>
<accession>A0A9X3X450</accession>
<feature type="signal peptide" evidence="2">
    <location>
        <begin position="1"/>
        <end position="23"/>
    </location>
</feature>
<evidence type="ECO:0000313" key="4">
    <source>
        <dbReference type="EMBL" id="MDC3985153.1"/>
    </source>
</evidence>
<feature type="coiled-coil region" evidence="1">
    <location>
        <begin position="40"/>
        <end position="84"/>
    </location>
</feature>
<dbReference type="Gene3D" id="2.40.160.10">
    <property type="entry name" value="Porin"/>
    <property type="match status" value="1"/>
</dbReference>
<keyword evidence="2" id="KW-0732">Signal</keyword>
<feature type="chain" id="PRO_5044703899" description="Porin" evidence="2">
    <location>
        <begin position="24"/>
        <end position="489"/>
    </location>
</feature>
<dbReference type="EMBL" id="JAGTJJ010000026">
    <property type="protein sequence ID" value="MDC3985153.1"/>
    <property type="molecule type" value="Genomic_DNA"/>
</dbReference>
<keyword evidence="5" id="KW-1185">Reference proteome</keyword>
<name>A0A9X3X450_9BACT</name>
<dbReference type="RefSeq" id="WP_272421084.1">
    <property type="nucleotide sequence ID" value="NZ_JAGTJJ010000012.1"/>
</dbReference>
<evidence type="ECO:0000313" key="5">
    <source>
        <dbReference type="Proteomes" id="UP001151081"/>
    </source>
</evidence>
<proteinExistence type="predicted"/>
<organism evidence="3 5">
    <name type="scientific">Polyangium jinanense</name>
    <dbReference type="NCBI Taxonomy" id="2829994"/>
    <lineage>
        <taxon>Bacteria</taxon>
        <taxon>Pseudomonadati</taxon>
        <taxon>Myxococcota</taxon>
        <taxon>Polyangia</taxon>
        <taxon>Polyangiales</taxon>
        <taxon>Polyangiaceae</taxon>
        <taxon>Polyangium</taxon>
    </lineage>
</organism>
<comment type="caution">
    <text evidence="3">The sequence shown here is derived from an EMBL/GenBank/DDBJ whole genome shotgun (WGS) entry which is preliminary data.</text>
</comment>
<reference evidence="3 5" key="1">
    <citation type="submission" date="2021-04" db="EMBL/GenBank/DDBJ databases">
        <title>Genome analysis of Polyangium sp.</title>
        <authorList>
            <person name="Li Y."/>
            <person name="Wang J."/>
        </authorList>
    </citation>
    <scope>NUCLEOTIDE SEQUENCE [LARGE SCALE GENOMIC DNA]</scope>
    <source>
        <strain evidence="3 5">SDU14</strain>
    </source>
</reference>
<evidence type="ECO:0000256" key="1">
    <source>
        <dbReference type="SAM" id="Coils"/>
    </source>
</evidence>
<dbReference type="InterPro" id="IPR023614">
    <property type="entry name" value="Porin_dom_sf"/>
</dbReference>
<dbReference type="AlphaFoldDB" id="A0A9X3X450"/>
<evidence type="ECO:0000313" key="3">
    <source>
        <dbReference type="EMBL" id="MDC3983267.1"/>
    </source>
</evidence>
<dbReference type="Proteomes" id="UP001151081">
    <property type="component" value="Unassembled WGS sequence"/>
</dbReference>
<sequence>MRKRLAIVLFLSVVGIVPRVARATDGDGNAATNGREPSASERVEARLRALEEENRRMRERVAELERAAKQNEAVREKVAKLEDDASYVDQQITRLLPIVSKLGGYLDFGFFRATGNGSGIRSDRGYRYFPEYEGDIPASWVFYGDPLSTMVNARGEPADTGESRALTFDAIDSGGKSSFAVNALNMQLFAAPREDLTLTASIDFAPRTRDVSAPGDRALGDFIDVKLAYAEYLVPIERFELSLYAGKFDSVLGWEYRSREAPDRLTVTPSLLCRYTCGSPLGLKARGKFWDGAMILNVAVTNGSHGSESFPFHGEIDRNDWKTVAGRIASRAPLGAGLEVGLSGSIGAQDLQSAEDALHTHVGVDLHLDWRDLEVTAEVMQGVIDGKSAAGDTKCGLAPCLRYRGGYALVGYRVLNWLTPYARVDARDAVHRSGVSFVYQSQVLRATAGVRMELGTHLILKAEYNLNRELGRAPQFPNDVFTSSMLLKY</sequence>
<keyword evidence="1" id="KW-0175">Coiled coil</keyword>
<protein>
    <recommendedName>
        <fullName evidence="6">Porin</fullName>
    </recommendedName>
</protein>